<dbReference type="Proteomes" id="UP000664521">
    <property type="component" value="Unassembled WGS sequence"/>
</dbReference>
<evidence type="ECO:0000313" key="2">
    <source>
        <dbReference type="EMBL" id="CAF9935123.1"/>
    </source>
</evidence>
<dbReference type="AlphaFoldDB" id="A0A8H3IW64"/>
<comment type="caution">
    <text evidence="2">The sequence shown here is derived from an EMBL/GenBank/DDBJ whole genome shotgun (WGS) entry which is preliminary data.</text>
</comment>
<reference evidence="2" key="1">
    <citation type="submission" date="2021-03" db="EMBL/GenBank/DDBJ databases">
        <authorList>
            <person name="Tagirdzhanova G."/>
        </authorList>
    </citation>
    <scope>NUCLEOTIDE SEQUENCE</scope>
</reference>
<feature type="signal peptide" evidence="1">
    <location>
        <begin position="1"/>
        <end position="22"/>
    </location>
</feature>
<accession>A0A8H3IW64</accession>
<protein>
    <submittedName>
        <fullName evidence="2">Uncharacterized protein</fullName>
    </submittedName>
</protein>
<keyword evidence="3" id="KW-1185">Reference proteome</keyword>
<dbReference type="OrthoDB" id="1896086at2759"/>
<organism evidence="2 3">
    <name type="scientific">Heterodermia speciosa</name>
    <dbReference type="NCBI Taxonomy" id="116794"/>
    <lineage>
        <taxon>Eukaryota</taxon>
        <taxon>Fungi</taxon>
        <taxon>Dikarya</taxon>
        <taxon>Ascomycota</taxon>
        <taxon>Pezizomycotina</taxon>
        <taxon>Lecanoromycetes</taxon>
        <taxon>OSLEUM clade</taxon>
        <taxon>Lecanoromycetidae</taxon>
        <taxon>Caliciales</taxon>
        <taxon>Physciaceae</taxon>
        <taxon>Heterodermia</taxon>
    </lineage>
</organism>
<dbReference type="EMBL" id="CAJPDS010000080">
    <property type="protein sequence ID" value="CAF9935123.1"/>
    <property type="molecule type" value="Genomic_DNA"/>
</dbReference>
<name>A0A8H3IW64_9LECA</name>
<evidence type="ECO:0000313" key="3">
    <source>
        <dbReference type="Proteomes" id="UP000664521"/>
    </source>
</evidence>
<evidence type="ECO:0000256" key="1">
    <source>
        <dbReference type="SAM" id="SignalP"/>
    </source>
</evidence>
<proteinExistence type="predicted"/>
<gene>
    <name evidence="2" type="ORF">HETSPECPRED_009666</name>
</gene>
<sequence length="206" mass="23320">MAHLSMLVIVFALGLLGLQITAVPYKAARNQTILPRTYIDIQEVPETPDLIDPDLIDAQYCFDNHPGRESTEIHVLLACNQFCTTQVIHHQEESKPTRRVEDFLWRAYDTFYLARCGSVLGRGFNAYQRLENLTSCLQQVRVEEKWPPSCGESGTVDFFHPKGPKSDDVYDCLSLCFGAWRQCWNNDGAGGVVTSGRVQYTMRLIA</sequence>
<feature type="chain" id="PRO_5034038412" evidence="1">
    <location>
        <begin position="23"/>
        <end position="206"/>
    </location>
</feature>
<keyword evidence="1" id="KW-0732">Signal</keyword>